<dbReference type="CDD" id="cd09917">
    <property type="entry name" value="F-box_SF"/>
    <property type="match status" value="1"/>
</dbReference>
<dbReference type="InterPro" id="IPR036047">
    <property type="entry name" value="F-box-like_dom_sf"/>
</dbReference>
<sequence length="446" mass="46361">MGKPPQETQSRTMQRFYDLLGAANGADRMDLDSYGEEGEAGGDGLLSLPSEVVATIMDYVPPSSLIEAGRVSQRMRGPAREALYRARRDARARVCPDAPTCQRALACAAVLDDVDNLEAALLSDVVGRDFRVPEHDIARLVRLADPSGPVPAGPTNPWYALSGDSTPLALAVKAGSADAVRLLARAGMPPGDTPTRLIAAAIMSGGDTVHYDACGYSGSVLYPTAAVVDALTAAFPGPPRATATWWTEQPPFGSLEIRANQLADGRAAIDPANADAVLDNVADALGIQRDDLISVAAVGAGVPPGTDPMASPVVVEGLLRFAAAANLLDLVGVSRALIDAGYVPDAEVQRLMGAMRNWVLPVSMMLGGNLSGGWSMLGGRGAAPQFTARALNAAGPARAIFGGGPLELPGEIGQHTQGLTGAPTPQRVAKLLIDVVLWLVYNEPRP</sequence>
<evidence type="ECO:0000313" key="2">
    <source>
        <dbReference type="EMBL" id="AGO82108.2"/>
    </source>
</evidence>
<dbReference type="KEGG" id="vg:16512759"/>
<dbReference type="SUPFAM" id="SSF81383">
    <property type="entry name" value="F-box domain"/>
    <property type="match status" value="1"/>
</dbReference>
<evidence type="ECO:0000313" key="3">
    <source>
        <dbReference type="Proteomes" id="UP000201566"/>
    </source>
</evidence>
<dbReference type="RefSeq" id="YP_008318777.2">
    <property type="nucleotide sequence ID" value="NC_021858.1"/>
</dbReference>
<dbReference type="EMBL" id="KC977570">
    <property type="protein sequence ID" value="AGO82108.2"/>
    <property type="molecule type" value="Genomic_DNA"/>
</dbReference>
<proteinExistence type="predicted"/>
<protein>
    <submittedName>
        <fullName evidence="2">F-box incomplete domain containing protein</fullName>
    </submittedName>
</protein>
<accession>S4VP94</accession>
<dbReference type="PROSITE" id="PS50181">
    <property type="entry name" value="FBOX"/>
    <property type="match status" value="1"/>
</dbReference>
<gene>
    <name evidence="2" type="ORF">pdul_cds_180</name>
</gene>
<dbReference type="GeneID" id="16512759"/>
<evidence type="ECO:0000259" key="1">
    <source>
        <dbReference type="PROSITE" id="PS50181"/>
    </source>
</evidence>
<dbReference type="Proteomes" id="UP000201566">
    <property type="component" value="Segment"/>
</dbReference>
<name>S4VP94_9VIRU</name>
<reference evidence="2 3" key="1">
    <citation type="journal article" date="2013" name="Science">
        <title>Pandoraviruses: amoeba viruses with genomes up to 2.5 Mb reaching that of parasitic eukaryotes.</title>
        <authorList>
            <person name="Philippe N."/>
            <person name="Legendre M."/>
            <person name="Doutre G."/>
            <person name="Coute Y."/>
            <person name="Poirot O."/>
            <person name="Lescot M."/>
            <person name="Arslan D."/>
            <person name="Seltzer V."/>
            <person name="Bertaux L."/>
            <person name="Bruley C."/>
            <person name="Garin J."/>
            <person name="Claverie J.M."/>
            <person name="Abergel C."/>
        </authorList>
    </citation>
    <scope>NUCLEOTIDE SEQUENCE [LARGE SCALE GENOMIC DNA]</scope>
    <source>
        <strain evidence="2">Melbourne</strain>
    </source>
</reference>
<feature type="domain" description="F-box" evidence="1">
    <location>
        <begin position="42"/>
        <end position="87"/>
    </location>
</feature>
<dbReference type="InterPro" id="IPR001810">
    <property type="entry name" value="F-box_dom"/>
</dbReference>
<organism evidence="2 3">
    <name type="scientific">Pandoravirus dulcis</name>
    <dbReference type="NCBI Taxonomy" id="1349409"/>
    <lineage>
        <taxon>Viruses</taxon>
        <taxon>Pandoravirus</taxon>
    </lineage>
</organism>